<gene>
    <name evidence="1" type="ORF">EB1_05960</name>
</gene>
<dbReference type="GeneID" id="84648682"/>
<keyword evidence="2" id="KW-1185">Reference proteome</keyword>
<name>A0A511NDW3_9FLAO</name>
<sequence>MNHFFTFFVTLIICTNVFAQQKANPEHYTVPIREEEGDLNNDGKMDKIIVLMDTLNDTRPLKLEVYLSQPNGEVTLAVATTQLIEPQYPVEKQGKFNGYQIPSFFIEDGILRMWRETKGGNTTYDFNYQNGNFELVRVHVLTNNATKGYIEESTTFTEIEIDLVPGIRTETDTLSGSGEIVNKRERTVFIRPLPKLQELHYSETPNP</sequence>
<protein>
    <submittedName>
        <fullName evidence="1">Uncharacterized protein</fullName>
    </submittedName>
</protein>
<evidence type="ECO:0000313" key="1">
    <source>
        <dbReference type="EMBL" id="GEM50806.1"/>
    </source>
</evidence>
<reference evidence="1 2" key="1">
    <citation type="submission" date="2019-07" db="EMBL/GenBank/DDBJ databases">
        <title>Whole genome shotgun sequence of Empedobacter brevis NBRC 14943.</title>
        <authorList>
            <person name="Hosoyama A."/>
            <person name="Uohara A."/>
            <person name="Ohji S."/>
            <person name="Ichikawa N."/>
        </authorList>
    </citation>
    <scope>NUCLEOTIDE SEQUENCE [LARGE SCALE GENOMIC DNA]</scope>
    <source>
        <strain evidence="1 2">NBRC 14943</strain>
    </source>
</reference>
<dbReference type="OrthoDB" id="86940at2"/>
<dbReference type="AlphaFoldDB" id="A0A511NDW3"/>
<evidence type="ECO:0000313" key="2">
    <source>
        <dbReference type="Proteomes" id="UP000321245"/>
    </source>
</evidence>
<accession>A0A511NDW3</accession>
<organism evidence="1 2">
    <name type="scientific">Empedobacter brevis NBRC 14943 = ATCC 43319</name>
    <dbReference type="NCBI Taxonomy" id="1218108"/>
    <lineage>
        <taxon>Bacteria</taxon>
        <taxon>Pseudomonadati</taxon>
        <taxon>Bacteroidota</taxon>
        <taxon>Flavobacteriia</taxon>
        <taxon>Flavobacteriales</taxon>
        <taxon>Weeksellaceae</taxon>
        <taxon>Empedobacter</taxon>
    </lineage>
</organism>
<dbReference type="STRING" id="1218108.GCA_000382425_00400"/>
<comment type="caution">
    <text evidence="1">The sequence shown here is derived from an EMBL/GenBank/DDBJ whole genome shotgun (WGS) entry which is preliminary data.</text>
</comment>
<proteinExistence type="predicted"/>
<dbReference type="RefSeq" id="WP_019973908.1">
    <property type="nucleotide sequence ID" value="NZ_BJXC01000002.1"/>
</dbReference>
<dbReference type="EMBL" id="BJXC01000002">
    <property type="protein sequence ID" value="GEM50806.1"/>
    <property type="molecule type" value="Genomic_DNA"/>
</dbReference>
<dbReference type="Proteomes" id="UP000321245">
    <property type="component" value="Unassembled WGS sequence"/>
</dbReference>